<keyword evidence="7 10" id="KW-0067">ATP-binding</keyword>
<keyword evidence="3 10" id="KW-0436">Ligase</keyword>
<feature type="binding site" evidence="10">
    <location>
        <position position="201"/>
    </location>
    <ligand>
        <name>Zn(2+)</name>
        <dbReference type="ChEBI" id="CHEBI:29105"/>
    </ligand>
</feature>
<accession>A0A1L6MZN2</accession>
<dbReference type="GO" id="GO:0004817">
    <property type="term" value="F:cysteine-tRNA ligase activity"/>
    <property type="evidence" value="ECO:0007669"/>
    <property type="project" value="UniProtKB-UniRule"/>
</dbReference>
<dbReference type="GO" id="GO:0006423">
    <property type="term" value="P:cysteinyl-tRNA aminoacylation"/>
    <property type="evidence" value="ECO:0007669"/>
    <property type="project" value="UniProtKB-UniRule"/>
</dbReference>
<evidence type="ECO:0000256" key="4">
    <source>
        <dbReference type="ARBA" id="ARBA00022723"/>
    </source>
</evidence>
<evidence type="ECO:0000256" key="1">
    <source>
        <dbReference type="ARBA" id="ARBA00005594"/>
    </source>
</evidence>
<keyword evidence="13" id="KW-1185">Reference proteome</keyword>
<organism evidence="12 13">
    <name type="scientific">Pajaroellobacter abortibovis</name>
    <dbReference type="NCBI Taxonomy" id="1882918"/>
    <lineage>
        <taxon>Bacteria</taxon>
        <taxon>Pseudomonadati</taxon>
        <taxon>Myxococcota</taxon>
        <taxon>Polyangia</taxon>
        <taxon>Polyangiales</taxon>
        <taxon>Polyangiaceae</taxon>
    </lineage>
</organism>
<keyword evidence="5 10" id="KW-0547">Nucleotide-binding</keyword>
<dbReference type="Gene3D" id="1.20.120.1910">
    <property type="entry name" value="Cysteine-tRNA ligase, C-terminal anti-codon recognition domain"/>
    <property type="match status" value="1"/>
</dbReference>
<evidence type="ECO:0000256" key="9">
    <source>
        <dbReference type="ARBA" id="ARBA00023146"/>
    </source>
</evidence>
<dbReference type="Pfam" id="PF23493">
    <property type="entry name" value="CysS_C"/>
    <property type="match status" value="1"/>
</dbReference>
<dbReference type="PANTHER" id="PTHR10890:SF32">
    <property type="entry name" value="CYSTEINE--TRNA LIGASE, CHLOROPLASTIC_MITOCHONDRIAL-LIKE"/>
    <property type="match status" value="1"/>
</dbReference>
<dbReference type="GO" id="GO:0005524">
    <property type="term" value="F:ATP binding"/>
    <property type="evidence" value="ECO:0007669"/>
    <property type="project" value="UniProtKB-UniRule"/>
</dbReference>
<dbReference type="InterPro" id="IPR024909">
    <property type="entry name" value="Cys-tRNA/MSH_ligase"/>
</dbReference>
<dbReference type="EC" id="6.1.1.16" evidence="10"/>
<evidence type="ECO:0000259" key="11">
    <source>
        <dbReference type="SMART" id="SM00840"/>
    </source>
</evidence>
<dbReference type="SMART" id="SM00840">
    <property type="entry name" value="DALR_2"/>
    <property type="match status" value="1"/>
</dbReference>
<name>A0A1L6MZN2_9BACT</name>
<dbReference type="Pfam" id="PF01406">
    <property type="entry name" value="tRNA-synt_1e"/>
    <property type="match status" value="1"/>
</dbReference>
<feature type="binding site" evidence="10">
    <location>
        <position position="17"/>
    </location>
    <ligand>
        <name>Zn(2+)</name>
        <dbReference type="ChEBI" id="CHEBI:29105"/>
    </ligand>
</feature>
<dbReference type="Pfam" id="PF09190">
    <property type="entry name" value="DALR_2"/>
    <property type="match status" value="1"/>
</dbReference>
<dbReference type="SUPFAM" id="SSF52374">
    <property type="entry name" value="Nucleotidylyl transferase"/>
    <property type="match status" value="1"/>
</dbReference>
<keyword evidence="10" id="KW-0963">Cytoplasm</keyword>
<comment type="subunit">
    <text evidence="2 10">Monomer.</text>
</comment>
<keyword evidence="9 10" id="KW-0030">Aminoacyl-tRNA synthetase</keyword>
<feature type="binding site" evidence="10">
    <location>
        <position position="226"/>
    </location>
    <ligand>
        <name>Zn(2+)</name>
        <dbReference type="ChEBI" id="CHEBI:29105"/>
    </ligand>
</feature>
<dbReference type="GO" id="GO:0005737">
    <property type="term" value="C:cytoplasm"/>
    <property type="evidence" value="ECO:0007669"/>
    <property type="project" value="UniProtKB-SubCell"/>
</dbReference>
<feature type="domain" description="Cysteinyl-tRNA synthetase class Ia DALR" evidence="11">
    <location>
        <begin position="356"/>
        <end position="428"/>
    </location>
</feature>
<dbReference type="InterPro" id="IPR056411">
    <property type="entry name" value="CysS_C"/>
</dbReference>
<dbReference type="HAMAP" id="MF_00041">
    <property type="entry name" value="Cys_tRNA_synth"/>
    <property type="match status" value="1"/>
</dbReference>
<comment type="similarity">
    <text evidence="1 10">Belongs to the class-I aminoacyl-tRNA synthetase family.</text>
</comment>
<dbReference type="GO" id="GO:0008270">
    <property type="term" value="F:zinc ion binding"/>
    <property type="evidence" value="ECO:0007669"/>
    <property type="project" value="UniProtKB-UniRule"/>
</dbReference>
<proteinExistence type="inferred from homology"/>
<dbReference type="EMBL" id="CP016908">
    <property type="protein sequence ID" value="APS00960.1"/>
    <property type="molecule type" value="Genomic_DNA"/>
</dbReference>
<dbReference type="KEGG" id="pabo:BCY86_07765"/>
<dbReference type="Gene3D" id="3.40.50.620">
    <property type="entry name" value="HUPs"/>
    <property type="match status" value="1"/>
</dbReference>
<feature type="binding site" evidence="10">
    <location>
        <position position="230"/>
    </location>
    <ligand>
        <name>Zn(2+)</name>
        <dbReference type="ChEBI" id="CHEBI:29105"/>
    </ligand>
</feature>
<keyword evidence="6 10" id="KW-0862">Zinc</keyword>
<protein>
    <recommendedName>
        <fullName evidence="10">Cysteine--tRNA ligase</fullName>
        <ecNumber evidence="10">6.1.1.16</ecNumber>
    </recommendedName>
    <alternativeName>
        <fullName evidence="10">Cysteinyl-tRNA synthetase</fullName>
        <shortName evidence="10">CysRS</shortName>
    </alternativeName>
</protein>
<evidence type="ECO:0000256" key="2">
    <source>
        <dbReference type="ARBA" id="ARBA00011245"/>
    </source>
</evidence>
<dbReference type="STRING" id="1882918.BCY86_07765"/>
<comment type="catalytic activity">
    <reaction evidence="10">
        <text>tRNA(Cys) + L-cysteine + ATP = L-cysteinyl-tRNA(Cys) + AMP + diphosphate</text>
        <dbReference type="Rhea" id="RHEA:17773"/>
        <dbReference type="Rhea" id="RHEA-COMP:9661"/>
        <dbReference type="Rhea" id="RHEA-COMP:9679"/>
        <dbReference type="ChEBI" id="CHEBI:30616"/>
        <dbReference type="ChEBI" id="CHEBI:33019"/>
        <dbReference type="ChEBI" id="CHEBI:35235"/>
        <dbReference type="ChEBI" id="CHEBI:78442"/>
        <dbReference type="ChEBI" id="CHEBI:78517"/>
        <dbReference type="ChEBI" id="CHEBI:456215"/>
        <dbReference type="EC" id="6.1.1.16"/>
    </reaction>
</comment>
<reference evidence="12 13" key="1">
    <citation type="submission" date="2016-08" db="EMBL/GenBank/DDBJ databases">
        <title>Identification and validation of antigenic proteins from Pajaroellobacter abortibovis using de-novo genome sequence assembly and reverse vaccinology.</title>
        <authorList>
            <person name="Welly B.T."/>
            <person name="Miller M.R."/>
            <person name="Stott J.L."/>
            <person name="Blanchard M.T."/>
            <person name="Islas-Trejo A.D."/>
            <person name="O'Rourke S.M."/>
            <person name="Young A.E."/>
            <person name="Medrano J.F."/>
            <person name="Van Eenennaam A.L."/>
        </authorList>
    </citation>
    <scope>NUCLEOTIDE SEQUENCE [LARGE SCALE GENOMIC DNA]</scope>
    <source>
        <strain evidence="12 13">BTF92-0548A/99-0131</strain>
    </source>
</reference>
<dbReference type="AlphaFoldDB" id="A0A1L6MZN2"/>
<evidence type="ECO:0000256" key="10">
    <source>
        <dbReference type="HAMAP-Rule" id="MF_00041"/>
    </source>
</evidence>
<dbReference type="InterPro" id="IPR015803">
    <property type="entry name" value="Cys-tRNA-ligase"/>
</dbReference>
<dbReference type="PRINTS" id="PR00983">
    <property type="entry name" value="TRNASYNTHCYS"/>
</dbReference>
<evidence type="ECO:0000256" key="5">
    <source>
        <dbReference type="ARBA" id="ARBA00022741"/>
    </source>
</evidence>
<evidence type="ECO:0000256" key="3">
    <source>
        <dbReference type="ARBA" id="ARBA00022598"/>
    </source>
</evidence>
<comment type="subcellular location">
    <subcellularLocation>
        <location evidence="10">Cytoplasm</location>
    </subcellularLocation>
</comment>
<evidence type="ECO:0000256" key="6">
    <source>
        <dbReference type="ARBA" id="ARBA00022833"/>
    </source>
</evidence>
<evidence type="ECO:0000256" key="8">
    <source>
        <dbReference type="ARBA" id="ARBA00022917"/>
    </source>
</evidence>
<dbReference type="SUPFAM" id="SSF47323">
    <property type="entry name" value="Anticodon-binding domain of a subclass of class I aminoacyl-tRNA synthetases"/>
    <property type="match status" value="1"/>
</dbReference>
<comment type="cofactor">
    <cofactor evidence="10">
        <name>Zn(2+)</name>
        <dbReference type="ChEBI" id="CHEBI:29105"/>
    </cofactor>
    <text evidence="10">Binds 1 zinc ion per subunit.</text>
</comment>
<dbReference type="InterPro" id="IPR009080">
    <property type="entry name" value="tRNAsynth_Ia_anticodon-bd"/>
</dbReference>
<keyword evidence="8 10" id="KW-0648">Protein biosynthesis</keyword>
<dbReference type="InterPro" id="IPR032678">
    <property type="entry name" value="tRNA-synt_1_cat_dom"/>
</dbReference>
<sequence>METLEPILPNHVRIYACGLTPYDLAHVGHARANITFDILVRLLRSQGMQVTFVRNVTDIDDKILCRSKELGESPIAFAARMADLNLKELQILGCLPPAHEPRVSEHIQDILHLIERLLAKGAAYCAATSVGHDVYFSVRSFSDYGKLSHQKIEDLLVGARVEKGEAKRDPLDFALWKGCVESEWGWPSPWGYGRPGWHIECSAMSCHYLGEHFDIHCGGMDLIFPHHENEIAQSESVWGPPFARYWIHNGFVTVDGEKMSKSLGNFISIADVLAWNDPEALRYFMLGTHYRSPLAFNVMPREKGGGVSFPGVDAAERRVEYLYATRQALAEIAAGVEPDPTASSSVQGSIHQMTDYVFAALRRDLNTPAALASLSELATLANEIAVEANAKRSSRKIADRQVAAALLASFDQCCAVLGLMGSPYEEFEKRVCSRRLRIKQMDEQQIHALIEERNQARAARHFERADELRRQLMEQGVAVFDTPHGTRWKVSL</sequence>
<dbReference type="PANTHER" id="PTHR10890">
    <property type="entry name" value="CYSTEINYL-TRNA SYNTHETASE"/>
    <property type="match status" value="1"/>
</dbReference>
<feature type="short sequence motif" description="'KMSKS' region" evidence="10">
    <location>
        <begin position="258"/>
        <end position="262"/>
    </location>
</feature>
<dbReference type="InterPro" id="IPR015273">
    <property type="entry name" value="Cys-tRNA-synt_Ia_DALR"/>
</dbReference>
<dbReference type="Proteomes" id="UP000185544">
    <property type="component" value="Chromosome"/>
</dbReference>
<gene>
    <name evidence="10" type="primary">cysS</name>
    <name evidence="12" type="ORF">BCY86_07765</name>
</gene>
<feature type="short sequence motif" description="'HIGH' region" evidence="10">
    <location>
        <begin position="19"/>
        <end position="29"/>
    </location>
</feature>
<evidence type="ECO:0000313" key="13">
    <source>
        <dbReference type="Proteomes" id="UP000185544"/>
    </source>
</evidence>
<keyword evidence="4 10" id="KW-0479">Metal-binding</keyword>
<dbReference type="CDD" id="cd00672">
    <property type="entry name" value="CysRS_core"/>
    <property type="match status" value="1"/>
</dbReference>
<feature type="binding site" evidence="10">
    <location>
        <position position="261"/>
    </location>
    <ligand>
        <name>ATP</name>
        <dbReference type="ChEBI" id="CHEBI:30616"/>
    </ligand>
</feature>
<dbReference type="NCBIfam" id="TIGR00435">
    <property type="entry name" value="cysS"/>
    <property type="match status" value="1"/>
</dbReference>
<dbReference type="InterPro" id="IPR014729">
    <property type="entry name" value="Rossmann-like_a/b/a_fold"/>
</dbReference>
<evidence type="ECO:0000256" key="7">
    <source>
        <dbReference type="ARBA" id="ARBA00022840"/>
    </source>
</evidence>
<evidence type="ECO:0000313" key="12">
    <source>
        <dbReference type="EMBL" id="APS00960.1"/>
    </source>
</evidence>